<evidence type="ECO:0000313" key="3">
    <source>
        <dbReference type="EMBL" id="ALA60048.1"/>
    </source>
</evidence>
<dbReference type="OrthoDB" id="9780442at2"/>
<evidence type="ECO:0000256" key="1">
    <source>
        <dbReference type="ARBA" id="ARBA00045876"/>
    </source>
</evidence>
<feature type="chain" id="PRO_5005476969" description="HEAT repeat domain-containing protein" evidence="2">
    <location>
        <begin position="32"/>
        <end position="455"/>
    </location>
</feature>
<dbReference type="EMBL" id="CP011801">
    <property type="protein sequence ID" value="ALA60048.1"/>
    <property type="molecule type" value="Genomic_DNA"/>
</dbReference>
<dbReference type="PROSITE" id="PS50077">
    <property type="entry name" value="HEAT_REPEAT"/>
    <property type="match status" value="1"/>
</dbReference>
<keyword evidence="4" id="KW-1185">Reference proteome</keyword>
<dbReference type="InterPro" id="IPR004155">
    <property type="entry name" value="PBS_lyase_HEAT"/>
</dbReference>
<dbReference type="SMART" id="SM00567">
    <property type="entry name" value="EZ_HEAT"/>
    <property type="match status" value="8"/>
</dbReference>
<reference evidence="3 4" key="1">
    <citation type="journal article" date="2015" name="Proc. Natl. Acad. Sci. U.S.A.">
        <title>Expanded metabolic versatility of ubiquitous nitrite-oxidizing bacteria from the genus Nitrospira.</title>
        <authorList>
            <person name="Koch H."/>
            <person name="Lucker S."/>
            <person name="Albertsen M."/>
            <person name="Kitzinger K."/>
            <person name="Herbold C."/>
            <person name="Spieck E."/>
            <person name="Nielsen P.H."/>
            <person name="Wagner M."/>
            <person name="Daims H."/>
        </authorList>
    </citation>
    <scope>NUCLEOTIDE SEQUENCE [LARGE SCALE GENOMIC DNA]</scope>
    <source>
        <strain evidence="3 4">NSP M-1</strain>
    </source>
</reference>
<dbReference type="PANTHER" id="PTHR12697">
    <property type="entry name" value="PBS LYASE HEAT-LIKE PROTEIN"/>
    <property type="match status" value="1"/>
</dbReference>
<dbReference type="InterPro" id="IPR011990">
    <property type="entry name" value="TPR-like_helical_dom_sf"/>
</dbReference>
<dbReference type="Pfam" id="PF13646">
    <property type="entry name" value="HEAT_2"/>
    <property type="match status" value="2"/>
</dbReference>
<dbReference type="RefSeq" id="WP_053380964.1">
    <property type="nucleotide sequence ID" value="NZ_CP011801.1"/>
</dbReference>
<dbReference type="STRING" id="42253.NITMOv2_3656"/>
<dbReference type="KEGG" id="nmv:NITMOv2_3656"/>
<evidence type="ECO:0000313" key="4">
    <source>
        <dbReference type="Proteomes" id="UP000069205"/>
    </source>
</evidence>
<accession>A0A0K2GGG0</accession>
<feature type="signal peptide" evidence="2">
    <location>
        <begin position="1"/>
        <end position="31"/>
    </location>
</feature>
<dbReference type="PATRIC" id="fig|42253.5.peg.3608"/>
<comment type="function">
    <text evidence="1">Catalyzes the hydroxylation of the N(6)-(4-aminobutyl)-L-lysine intermediate produced by deoxyhypusine synthase/DHPS on a critical lysine of the eukaryotic translation initiation factor 5A/eIF-5A. This is the second step of the post-translational modification of that lysine into an unusual amino acid residue named hypusine. Hypusination is unique to mature eIF-5A factor and is essential for its function.</text>
</comment>
<dbReference type="InterPro" id="IPR011989">
    <property type="entry name" value="ARM-like"/>
</dbReference>
<dbReference type="Proteomes" id="UP000069205">
    <property type="component" value="Chromosome"/>
</dbReference>
<gene>
    <name evidence="3" type="ORF">NITMOv2_3656</name>
</gene>
<dbReference type="InterPro" id="IPR021133">
    <property type="entry name" value="HEAT_type_2"/>
</dbReference>
<name>A0A0K2GGG0_NITMO</name>
<evidence type="ECO:0008006" key="5">
    <source>
        <dbReference type="Google" id="ProtNLM"/>
    </source>
</evidence>
<dbReference type="InterPro" id="IPR016024">
    <property type="entry name" value="ARM-type_fold"/>
</dbReference>
<keyword evidence="2" id="KW-0732">Signal</keyword>
<dbReference type="SUPFAM" id="SSF48371">
    <property type="entry name" value="ARM repeat"/>
    <property type="match status" value="1"/>
</dbReference>
<dbReference type="Gene3D" id="1.25.10.10">
    <property type="entry name" value="Leucine-rich Repeat Variant"/>
    <property type="match status" value="2"/>
</dbReference>
<protein>
    <recommendedName>
        <fullName evidence="5">HEAT repeat domain-containing protein</fullName>
    </recommendedName>
</protein>
<proteinExistence type="predicted"/>
<organism evidence="3 4">
    <name type="scientific">Nitrospira moscoviensis</name>
    <dbReference type="NCBI Taxonomy" id="42253"/>
    <lineage>
        <taxon>Bacteria</taxon>
        <taxon>Pseudomonadati</taxon>
        <taxon>Nitrospirota</taxon>
        <taxon>Nitrospiria</taxon>
        <taxon>Nitrospirales</taxon>
        <taxon>Nitrospiraceae</taxon>
        <taxon>Nitrospira</taxon>
    </lineage>
</organism>
<dbReference type="AlphaFoldDB" id="A0A0K2GGG0"/>
<sequence>MNLVRRIRYGAVALALVSSMMLTSVPGPLVAAGPAVPKEIQRLYDKKDYQKAIEEIGKLDQATAAAPDLRRLKVRTLLRLGNPKDALGEYDKLEAALKQDDVPLLREVALGFILVMVKDMREQMRGAAYTALKEVESDEVVPFFEDGLSDGSGPVRVLAVEGLGRSEAGRKSSKLRTALEDQAGLVKARAVKVLGRSGDPGVVPLIEAATKDELNAVRLAAYASLIRLGRKEAWDQLRQAADAPNPEDRAEAIRLIAELNDQRGVPVMAELLSYKQPSVRGAAARGLGHLGRKELRRKIEELLHDPIPAVRESAAASLADMGAVESVPALTASLKDGAFSVRAAAAAALLQLGQPFETVASTLRHLAQQNDTGARAAAAHALGKATAANRDGAISLLESLLADPLPGPKIVAVRSLGHVGTRSILPLVKEALHDQNDAVRTTAGGALLHILQQKK</sequence>
<dbReference type="PANTHER" id="PTHR12697:SF5">
    <property type="entry name" value="DEOXYHYPUSINE HYDROXYLASE"/>
    <property type="match status" value="1"/>
</dbReference>
<evidence type="ECO:0000256" key="2">
    <source>
        <dbReference type="SAM" id="SignalP"/>
    </source>
</evidence>
<dbReference type="GO" id="GO:0016491">
    <property type="term" value="F:oxidoreductase activity"/>
    <property type="evidence" value="ECO:0007669"/>
    <property type="project" value="TreeGrafter"/>
</dbReference>
<dbReference type="Gene3D" id="1.25.40.10">
    <property type="entry name" value="Tetratricopeptide repeat domain"/>
    <property type="match status" value="1"/>
</dbReference>